<evidence type="ECO:0000313" key="3">
    <source>
        <dbReference type="Proteomes" id="UP000478052"/>
    </source>
</evidence>
<dbReference type="Proteomes" id="UP000478052">
    <property type="component" value="Unassembled WGS sequence"/>
</dbReference>
<reference evidence="2 3" key="1">
    <citation type="submission" date="2019-08" db="EMBL/GenBank/DDBJ databases">
        <title>Whole genome of Aphis craccivora.</title>
        <authorList>
            <person name="Voronova N.V."/>
            <person name="Shulinski R.S."/>
            <person name="Bandarenka Y.V."/>
            <person name="Zhorov D.G."/>
            <person name="Warner D."/>
        </authorList>
    </citation>
    <scope>NUCLEOTIDE SEQUENCE [LARGE SCALE GENOMIC DNA]</scope>
    <source>
        <strain evidence="2">180601</strain>
        <tissue evidence="2">Whole Body</tissue>
    </source>
</reference>
<dbReference type="EMBL" id="VUJU01009079">
    <property type="protein sequence ID" value="KAF0722290.1"/>
    <property type="molecule type" value="Genomic_DNA"/>
</dbReference>
<evidence type="ECO:0000313" key="2">
    <source>
        <dbReference type="EMBL" id="KAF0722290.1"/>
    </source>
</evidence>
<comment type="caution">
    <text evidence="2">The sequence shown here is derived from an EMBL/GenBank/DDBJ whole genome shotgun (WGS) entry which is preliminary data.</text>
</comment>
<evidence type="ECO:0000256" key="1">
    <source>
        <dbReference type="SAM" id="Coils"/>
    </source>
</evidence>
<protein>
    <submittedName>
        <fullName evidence="2">AP2/ERF domain-containing protein PFD0985w-like</fullName>
    </submittedName>
</protein>
<proteinExistence type="predicted"/>
<sequence length="178" mass="20838">MTRTYKKNLQETPAQETTSEKIIRLNERIVTLTEKMEAQEERHKQVISELTSELTKMKEETLAIRQLINDTDTKITIETAKRDKEMIMLKSTQQEESYTRPNTVEMAMPTFSGNANEHPKNFLKDLSSYMTYKKVTPADKIILIENCMRGNAAKWFNMIKDATPTEDTFKTLFLKHYF</sequence>
<gene>
    <name evidence="2" type="ORF">FWK35_00033162</name>
</gene>
<keyword evidence="3" id="KW-1185">Reference proteome</keyword>
<organism evidence="2 3">
    <name type="scientific">Aphis craccivora</name>
    <name type="common">Cowpea aphid</name>
    <dbReference type="NCBI Taxonomy" id="307492"/>
    <lineage>
        <taxon>Eukaryota</taxon>
        <taxon>Metazoa</taxon>
        <taxon>Ecdysozoa</taxon>
        <taxon>Arthropoda</taxon>
        <taxon>Hexapoda</taxon>
        <taxon>Insecta</taxon>
        <taxon>Pterygota</taxon>
        <taxon>Neoptera</taxon>
        <taxon>Paraneoptera</taxon>
        <taxon>Hemiptera</taxon>
        <taxon>Sternorrhyncha</taxon>
        <taxon>Aphidomorpha</taxon>
        <taxon>Aphidoidea</taxon>
        <taxon>Aphididae</taxon>
        <taxon>Aphidini</taxon>
        <taxon>Aphis</taxon>
        <taxon>Aphis</taxon>
    </lineage>
</organism>
<accession>A0A6G0W723</accession>
<feature type="coiled-coil region" evidence="1">
    <location>
        <begin position="22"/>
        <end position="60"/>
    </location>
</feature>
<keyword evidence="1" id="KW-0175">Coiled coil</keyword>
<dbReference type="OrthoDB" id="8057069at2759"/>
<dbReference type="AlphaFoldDB" id="A0A6G0W723"/>
<name>A0A6G0W723_APHCR</name>